<dbReference type="InterPro" id="IPR029058">
    <property type="entry name" value="AB_hydrolase_fold"/>
</dbReference>
<evidence type="ECO:0000313" key="3">
    <source>
        <dbReference type="Proteomes" id="UP000318141"/>
    </source>
</evidence>
<protein>
    <submittedName>
        <fullName evidence="2">Pimeloyl-ACP methyl ester carboxylesterase</fullName>
    </submittedName>
</protein>
<evidence type="ECO:0000259" key="1">
    <source>
        <dbReference type="Pfam" id="PF12697"/>
    </source>
</evidence>
<keyword evidence="3" id="KW-1185">Reference proteome</keyword>
<dbReference type="InterPro" id="IPR052897">
    <property type="entry name" value="Sec-Metab_Biosynth_Hydrolase"/>
</dbReference>
<feature type="domain" description="AB hydrolase-1" evidence="1">
    <location>
        <begin position="14"/>
        <end position="246"/>
    </location>
</feature>
<reference evidence="2 3" key="1">
    <citation type="submission" date="2019-07" db="EMBL/GenBank/DDBJ databases">
        <title>Genome sequencing of lignin-degrading bacterial isolates.</title>
        <authorList>
            <person name="Gladden J."/>
        </authorList>
    </citation>
    <scope>NUCLEOTIDE SEQUENCE [LARGE SCALE GENOMIC DNA]</scope>
    <source>
        <strain evidence="2 3">J11</strain>
    </source>
</reference>
<dbReference type="Pfam" id="PF12697">
    <property type="entry name" value="Abhydrolase_6"/>
    <property type="match status" value="1"/>
</dbReference>
<dbReference type="Gene3D" id="3.40.50.1820">
    <property type="entry name" value="alpha/beta hydrolase"/>
    <property type="match status" value="1"/>
</dbReference>
<gene>
    <name evidence="2" type="ORF">L602_002000000050</name>
</gene>
<sequence>MPSPASADASPPMLLIHGAWQGSWAWDALLPELAARGVRAHAADLPGNGSDGTPPHAVSLDGAVEHLAEWVDAQPGPVVVVGHSGGGIAASQLAESRPDRIACLFYVAGMMLPSGVSYAALVRELAPRYPEVSGIGPHLRWTPNGLASTVPPDAAMRIFFHDCPAEAAALAASKLTAQAEGGRAVAPRLTAARYGRVPRVYIEALRDRSVVLPMQRHMQTLSPGAVRYAIDCGHVPQLAQPAALADLMLSALARQAAATA</sequence>
<name>A0A562BNA5_9BURK</name>
<dbReference type="SUPFAM" id="SSF53474">
    <property type="entry name" value="alpha/beta-Hydrolases"/>
    <property type="match status" value="1"/>
</dbReference>
<proteinExistence type="predicted"/>
<dbReference type="PANTHER" id="PTHR37017">
    <property type="entry name" value="AB HYDROLASE-1 DOMAIN-CONTAINING PROTEIN-RELATED"/>
    <property type="match status" value="1"/>
</dbReference>
<dbReference type="InterPro" id="IPR000073">
    <property type="entry name" value="AB_hydrolase_1"/>
</dbReference>
<accession>A0A562BNA5</accession>
<organism evidence="2 3">
    <name type="scientific">Cupriavidus gilardii J11</name>
    <dbReference type="NCBI Taxonomy" id="936133"/>
    <lineage>
        <taxon>Bacteria</taxon>
        <taxon>Pseudomonadati</taxon>
        <taxon>Pseudomonadota</taxon>
        <taxon>Betaproteobacteria</taxon>
        <taxon>Burkholderiales</taxon>
        <taxon>Burkholderiaceae</taxon>
        <taxon>Cupriavidus</taxon>
    </lineage>
</organism>
<comment type="caution">
    <text evidence="2">The sequence shown here is derived from an EMBL/GenBank/DDBJ whole genome shotgun (WGS) entry which is preliminary data.</text>
</comment>
<dbReference type="Proteomes" id="UP000318141">
    <property type="component" value="Unassembled WGS sequence"/>
</dbReference>
<dbReference type="EMBL" id="VLJN01000013">
    <property type="protein sequence ID" value="TWG86400.1"/>
    <property type="molecule type" value="Genomic_DNA"/>
</dbReference>
<evidence type="ECO:0000313" key="2">
    <source>
        <dbReference type="EMBL" id="TWG86400.1"/>
    </source>
</evidence>
<dbReference type="AlphaFoldDB" id="A0A562BNA5"/>
<dbReference type="PANTHER" id="PTHR37017:SF11">
    <property type="entry name" value="ESTERASE_LIPASE_THIOESTERASE DOMAIN-CONTAINING PROTEIN"/>
    <property type="match status" value="1"/>
</dbReference>